<dbReference type="EMBL" id="CM010722">
    <property type="protein sequence ID" value="RZC74259.1"/>
    <property type="molecule type" value="Genomic_DNA"/>
</dbReference>
<feature type="region of interest" description="Disordered" evidence="1">
    <location>
        <begin position="95"/>
        <end position="127"/>
    </location>
</feature>
<protein>
    <recommendedName>
        <fullName evidence="4">DUF4228 domain-containing protein</fullName>
    </recommendedName>
</protein>
<dbReference type="Proteomes" id="UP000316621">
    <property type="component" value="Chromosome 8"/>
</dbReference>
<gene>
    <name evidence="2" type="ORF">C5167_049742</name>
</gene>
<sequence>MKNSIRCCISCILPCGSLDVIRVIHSNGQVEEFSEIIRAGDLMKLNPKHLVRRSALPSEEGSSVQKIIIMSRDAELKRGKIYFLVPMSLLPRKARARPAPDNNKKKINIVKREEQGSSSSGKHPNLACSMNSKLLISSDRYLTEILSEKNISSTQRHRRSRHDRSRIWRPNLASISETADDL</sequence>
<dbReference type="InterPro" id="IPR025322">
    <property type="entry name" value="PADRE_dom"/>
</dbReference>
<organism evidence="2 3">
    <name type="scientific">Papaver somniferum</name>
    <name type="common">Opium poppy</name>
    <dbReference type="NCBI Taxonomy" id="3469"/>
    <lineage>
        <taxon>Eukaryota</taxon>
        <taxon>Viridiplantae</taxon>
        <taxon>Streptophyta</taxon>
        <taxon>Embryophyta</taxon>
        <taxon>Tracheophyta</taxon>
        <taxon>Spermatophyta</taxon>
        <taxon>Magnoliopsida</taxon>
        <taxon>Ranunculales</taxon>
        <taxon>Papaveraceae</taxon>
        <taxon>Papaveroideae</taxon>
        <taxon>Papaver</taxon>
    </lineage>
</organism>
<reference evidence="2 3" key="1">
    <citation type="journal article" date="2018" name="Science">
        <title>The opium poppy genome and morphinan production.</title>
        <authorList>
            <person name="Guo L."/>
            <person name="Winzer T."/>
            <person name="Yang X."/>
            <person name="Li Y."/>
            <person name="Ning Z."/>
            <person name="He Z."/>
            <person name="Teodor R."/>
            <person name="Lu Y."/>
            <person name="Bowser T.A."/>
            <person name="Graham I.A."/>
            <person name="Ye K."/>
        </authorList>
    </citation>
    <scope>NUCLEOTIDE SEQUENCE [LARGE SCALE GENOMIC DNA]</scope>
    <source>
        <strain evidence="3">cv. HN1</strain>
        <tissue evidence="2">Leaves</tissue>
    </source>
</reference>
<dbReference type="OrthoDB" id="1856818at2759"/>
<dbReference type="STRING" id="3469.A0A4Y7KQM8"/>
<dbReference type="Gramene" id="RZC74259">
    <property type="protein sequence ID" value="RZC74259"/>
    <property type="gene ID" value="C5167_049742"/>
</dbReference>
<dbReference type="Pfam" id="PF14009">
    <property type="entry name" value="PADRE"/>
    <property type="match status" value="1"/>
</dbReference>
<name>A0A4Y7KQM8_PAPSO</name>
<evidence type="ECO:0000313" key="3">
    <source>
        <dbReference type="Proteomes" id="UP000316621"/>
    </source>
</evidence>
<proteinExistence type="predicted"/>
<dbReference type="PANTHER" id="PTHR33052">
    <property type="entry name" value="DUF4228 DOMAIN PROTEIN-RELATED"/>
    <property type="match status" value="1"/>
</dbReference>
<dbReference type="AlphaFoldDB" id="A0A4Y7KQM8"/>
<keyword evidence="3" id="KW-1185">Reference proteome</keyword>
<evidence type="ECO:0000313" key="2">
    <source>
        <dbReference type="EMBL" id="RZC74259.1"/>
    </source>
</evidence>
<evidence type="ECO:0000256" key="1">
    <source>
        <dbReference type="SAM" id="MobiDB-lite"/>
    </source>
</evidence>
<feature type="compositionally biased region" description="Polar residues" evidence="1">
    <location>
        <begin position="116"/>
        <end position="127"/>
    </location>
</feature>
<evidence type="ECO:0008006" key="4">
    <source>
        <dbReference type="Google" id="ProtNLM"/>
    </source>
</evidence>
<accession>A0A4Y7KQM8</accession>